<dbReference type="SUPFAM" id="SSF49354">
    <property type="entry name" value="PapD-like"/>
    <property type="match status" value="1"/>
</dbReference>
<evidence type="ECO:0000256" key="2">
    <source>
        <dbReference type="ARBA" id="ARBA00022692"/>
    </source>
</evidence>
<dbReference type="PANTHER" id="PTHR10809:SF6">
    <property type="entry name" value="AT11025P-RELATED"/>
    <property type="match status" value="1"/>
</dbReference>
<keyword evidence="9" id="KW-1185">Reference proteome</keyword>
<evidence type="ECO:0000313" key="8">
    <source>
        <dbReference type="EMBL" id="PIN24752.1"/>
    </source>
</evidence>
<evidence type="ECO:0000256" key="3">
    <source>
        <dbReference type="ARBA" id="ARBA00022989"/>
    </source>
</evidence>
<proteinExistence type="predicted"/>
<dbReference type="PANTHER" id="PTHR10809">
    <property type="entry name" value="VESICLE-ASSOCIATED MEMBRANE PROTEIN-ASSOCIATED PROTEIN"/>
    <property type="match status" value="1"/>
</dbReference>
<reference evidence="9" key="1">
    <citation type="journal article" date="2018" name="Gigascience">
        <title>Genome assembly of the Pink Ipe (Handroanthus impetiginosus, Bignoniaceae), a highly valued, ecologically keystone Neotropical timber forest tree.</title>
        <authorList>
            <person name="Silva-Junior O.B."/>
            <person name="Grattapaglia D."/>
            <person name="Novaes E."/>
            <person name="Collevatti R.G."/>
        </authorList>
    </citation>
    <scope>NUCLEOTIDE SEQUENCE [LARGE SCALE GENOMIC DNA]</scope>
    <source>
        <strain evidence="9">cv. UFG-1</strain>
    </source>
</reference>
<evidence type="ECO:0000256" key="5">
    <source>
        <dbReference type="SAM" id="Coils"/>
    </source>
</evidence>
<dbReference type="GO" id="GO:0005886">
    <property type="term" value="C:plasma membrane"/>
    <property type="evidence" value="ECO:0007669"/>
    <property type="project" value="TreeGrafter"/>
</dbReference>
<dbReference type="Proteomes" id="UP000231279">
    <property type="component" value="Unassembled WGS sequence"/>
</dbReference>
<keyword evidence="5" id="KW-0175">Coiled coil</keyword>
<gene>
    <name evidence="8" type="ORF">CDL12_02518</name>
</gene>
<dbReference type="EMBL" id="NKXS01000361">
    <property type="protein sequence ID" value="PIN24752.1"/>
    <property type="molecule type" value="Genomic_DNA"/>
</dbReference>
<protein>
    <recommendedName>
        <fullName evidence="10">VAMP-associated protein involved in inositol metabolism</fullName>
    </recommendedName>
</protein>
<sequence length="158" mass="17158">MQAQKEAPPDMQCKDKFLLQSVVAKPGATSKDITAEMFNKEQGQVEECKLKVVYVAPPQPPSPVAEGSEEGFSPGTAAENGSEGTRYFVDSHDKLPEVKSLISKLTEEKAAAIQRGNKLRQELELLKRESNKSGGVSITLVIIIGLLGIVLGYLMKRT</sequence>
<evidence type="ECO:0000256" key="1">
    <source>
        <dbReference type="ARBA" id="ARBA00004211"/>
    </source>
</evidence>
<evidence type="ECO:0000256" key="4">
    <source>
        <dbReference type="ARBA" id="ARBA00023136"/>
    </source>
</evidence>
<evidence type="ECO:0000256" key="6">
    <source>
        <dbReference type="SAM" id="MobiDB-lite"/>
    </source>
</evidence>
<dbReference type="InterPro" id="IPR016763">
    <property type="entry name" value="VAP"/>
</dbReference>
<comment type="subcellular location">
    <subcellularLocation>
        <location evidence="1">Membrane</location>
        <topology evidence="1">Single-pass type IV membrane protein</topology>
    </subcellularLocation>
</comment>
<dbReference type="STRING" id="429701.A0A2G9I4R5"/>
<comment type="caution">
    <text evidence="8">The sequence shown here is derived from an EMBL/GenBank/DDBJ whole genome shotgun (WGS) entry which is preliminary data.</text>
</comment>
<evidence type="ECO:0000256" key="7">
    <source>
        <dbReference type="SAM" id="Phobius"/>
    </source>
</evidence>
<feature type="transmembrane region" description="Helical" evidence="7">
    <location>
        <begin position="135"/>
        <end position="155"/>
    </location>
</feature>
<dbReference type="Gene3D" id="2.60.40.10">
    <property type="entry name" value="Immunoglobulins"/>
    <property type="match status" value="1"/>
</dbReference>
<dbReference type="InterPro" id="IPR013783">
    <property type="entry name" value="Ig-like_fold"/>
</dbReference>
<accession>A0A2G9I4R5</accession>
<evidence type="ECO:0000313" key="9">
    <source>
        <dbReference type="Proteomes" id="UP000231279"/>
    </source>
</evidence>
<evidence type="ECO:0008006" key="10">
    <source>
        <dbReference type="Google" id="ProtNLM"/>
    </source>
</evidence>
<keyword evidence="4 7" id="KW-0472">Membrane</keyword>
<dbReference type="GO" id="GO:0090158">
    <property type="term" value="P:endoplasmic reticulum membrane organization"/>
    <property type="evidence" value="ECO:0007669"/>
    <property type="project" value="TreeGrafter"/>
</dbReference>
<dbReference type="GO" id="GO:0061817">
    <property type="term" value="P:endoplasmic reticulum-plasma membrane tethering"/>
    <property type="evidence" value="ECO:0007669"/>
    <property type="project" value="TreeGrafter"/>
</dbReference>
<dbReference type="AlphaFoldDB" id="A0A2G9I4R5"/>
<organism evidence="8 9">
    <name type="scientific">Handroanthus impetiginosus</name>
    <dbReference type="NCBI Taxonomy" id="429701"/>
    <lineage>
        <taxon>Eukaryota</taxon>
        <taxon>Viridiplantae</taxon>
        <taxon>Streptophyta</taxon>
        <taxon>Embryophyta</taxon>
        <taxon>Tracheophyta</taxon>
        <taxon>Spermatophyta</taxon>
        <taxon>Magnoliopsida</taxon>
        <taxon>eudicotyledons</taxon>
        <taxon>Gunneridae</taxon>
        <taxon>Pentapetalae</taxon>
        <taxon>asterids</taxon>
        <taxon>lamiids</taxon>
        <taxon>Lamiales</taxon>
        <taxon>Bignoniaceae</taxon>
        <taxon>Crescentiina</taxon>
        <taxon>Tabebuia alliance</taxon>
        <taxon>Handroanthus</taxon>
    </lineage>
</organism>
<feature type="region of interest" description="Disordered" evidence="6">
    <location>
        <begin position="59"/>
        <end position="87"/>
    </location>
</feature>
<feature type="coiled-coil region" evidence="5">
    <location>
        <begin position="102"/>
        <end position="129"/>
    </location>
</feature>
<dbReference type="GO" id="GO:0005789">
    <property type="term" value="C:endoplasmic reticulum membrane"/>
    <property type="evidence" value="ECO:0007669"/>
    <property type="project" value="InterPro"/>
</dbReference>
<keyword evidence="2 7" id="KW-0812">Transmembrane</keyword>
<keyword evidence="3 7" id="KW-1133">Transmembrane helix</keyword>
<dbReference type="InterPro" id="IPR008962">
    <property type="entry name" value="PapD-like_sf"/>
</dbReference>
<dbReference type="OrthoDB" id="264603at2759"/>
<name>A0A2G9I4R5_9LAMI</name>